<evidence type="ECO:0000313" key="2">
    <source>
        <dbReference type="EMBL" id="CEM39630.1"/>
    </source>
</evidence>
<gene>
    <name evidence="2" type="ORF">Vbra_19692</name>
</gene>
<protein>
    <submittedName>
        <fullName evidence="2">Uncharacterized protein</fullName>
    </submittedName>
</protein>
<dbReference type="InParanoid" id="A0A0G4H7B1"/>
<dbReference type="AlphaFoldDB" id="A0A0G4H7B1"/>
<feature type="region of interest" description="Disordered" evidence="1">
    <location>
        <begin position="109"/>
        <end position="128"/>
    </location>
</feature>
<accession>A0A0G4H7B1</accession>
<dbReference type="EMBL" id="CDMY01001045">
    <property type="protein sequence ID" value="CEM39630.1"/>
    <property type="molecule type" value="Genomic_DNA"/>
</dbReference>
<dbReference type="Proteomes" id="UP000041254">
    <property type="component" value="Unassembled WGS sequence"/>
</dbReference>
<sequence>MRLSSPALMPKSTPSMQLPAPTSCPAAIRRPPSGGHTSAPATATTDESVRGESGESSVVPLDVRRNRGGKMKNKLRRMERRRRKQQMEQLRKDKKEDFVPEIYLVDKGKKPEKIPPTGYVLPRGLRFS</sequence>
<feature type="region of interest" description="Disordered" evidence="1">
    <location>
        <begin position="1"/>
        <end position="94"/>
    </location>
</feature>
<dbReference type="VEuPathDB" id="CryptoDB:Vbra_19692"/>
<feature type="compositionally biased region" description="Polar residues" evidence="1">
    <location>
        <begin position="35"/>
        <end position="46"/>
    </location>
</feature>
<organism evidence="2 3">
    <name type="scientific">Vitrella brassicaformis (strain CCMP3155)</name>
    <dbReference type="NCBI Taxonomy" id="1169540"/>
    <lineage>
        <taxon>Eukaryota</taxon>
        <taxon>Sar</taxon>
        <taxon>Alveolata</taxon>
        <taxon>Colpodellida</taxon>
        <taxon>Vitrellaceae</taxon>
        <taxon>Vitrella</taxon>
    </lineage>
</organism>
<keyword evidence="3" id="KW-1185">Reference proteome</keyword>
<proteinExistence type="predicted"/>
<feature type="compositionally biased region" description="Basic residues" evidence="1">
    <location>
        <begin position="66"/>
        <end position="84"/>
    </location>
</feature>
<evidence type="ECO:0000256" key="1">
    <source>
        <dbReference type="SAM" id="MobiDB-lite"/>
    </source>
</evidence>
<evidence type="ECO:0000313" key="3">
    <source>
        <dbReference type="Proteomes" id="UP000041254"/>
    </source>
</evidence>
<reference evidence="2 3" key="1">
    <citation type="submission" date="2014-11" db="EMBL/GenBank/DDBJ databases">
        <authorList>
            <person name="Zhu J."/>
            <person name="Qi W."/>
            <person name="Song R."/>
        </authorList>
    </citation>
    <scope>NUCLEOTIDE SEQUENCE [LARGE SCALE GENOMIC DNA]</scope>
</reference>
<feature type="compositionally biased region" description="Basic and acidic residues" evidence="1">
    <location>
        <begin position="85"/>
        <end position="94"/>
    </location>
</feature>
<name>A0A0G4H7B1_VITBC</name>